<dbReference type="InterPro" id="IPR044084">
    <property type="entry name" value="AvModA-like_subst-bd"/>
</dbReference>
<evidence type="ECO:0000256" key="1">
    <source>
        <dbReference type="ARBA" id="ARBA00009175"/>
    </source>
</evidence>
<dbReference type="Gene3D" id="3.40.190.10">
    <property type="entry name" value="Periplasmic binding protein-like II"/>
    <property type="match status" value="2"/>
</dbReference>
<evidence type="ECO:0000256" key="7">
    <source>
        <dbReference type="SAM" id="SignalP"/>
    </source>
</evidence>
<keyword evidence="4 7" id="KW-0732">Signal</keyword>
<comment type="similarity">
    <text evidence="1">Belongs to the bacterial solute-binding protein ModA family.</text>
</comment>
<evidence type="ECO:0000256" key="3">
    <source>
        <dbReference type="ARBA" id="ARBA00022723"/>
    </source>
</evidence>
<dbReference type="PANTHER" id="PTHR30632:SF14">
    <property type="entry name" value="TUNGSTATE_MOLYBDATE_CHROMATE-BINDING PROTEIN MODA"/>
    <property type="match status" value="1"/>
</dbReference>
<keyword evidence="9" id="KW-1185">Reference proteome</keyword>
<dbReference type="STRING" id="1454004.AW11_02773"/>
<dbReference type="Proteomes" id="UP000022141">
    <property type="component" value="Unassembled WGS sequence"/>
</dbReference>
<evidence type="ECO:0000313" key="8">
    <source>
        <dbReference type="EMBL" id="EXI86981.1"/>
    </source>
</evidence>
<dbReference type="GO" id="GO:0030973">
    <property type="term" value="F:molybdate ion binding"/>
    <property type="evidence" value="ECO:0007669"/>
    <property type="project" value="InterPro"/>
</dbReference>
<name>A0A011PHG5_ACCRE</name>
<feature type="chain" id="PRO_5001461636" evidence="7">
    <location>
        <begin position="20"/>
        <end position="254"/>
    </location>
</feature>
<evidence type="ECO:0000256" key="4">
    <source>
        <dbReference type="ARBA" id="ARBA00022729"/>
    </source>
</evidence>
<dbReference type="PANTHER" id="PTHR30632">
    <property type="entry name" value="MOLYBDATE-BINDING PERIPLASMIC PROTEIN"/>
    <property type="match status" value="1"/>
</dbReference>
<evidence type="ECO:0000256" key="5">
    <source>
        <dbReference type="ARBA" id="ARBA00062515"/>
    </source>
</evidence>
<evidence type="ECO:0000313" key="9">
    <source>
        <dbReference type="Proteomes" id="UP000022141"/>
    </source>
</evidence>
<proteinExistence type="inferred from homology"/>
<dbReference type="EMBL" id="JEMY01000038">
    <property type="protein sequence ID" value="EXI86981.1"/>
    <property type="molecule type" value="Genomic_DNA"/>
</dbReference>
<dbReference type="InterPro" id="IPR050682">
    <property type="entry name" value="ModA/WtpA"/>
</dbReference>
<sequence length="254" mass="27628">MMRFLLFLLLNFFVIVANAQTVKVAAASDLQFALGEIAARYERESGEKVVLSFGASGNFARQIPQGAPFDLFLSADEEYIFRLAGQGLLRDQGQLYAIGRVALLVPRGSPLKVDSELRDLAAAISDGRLQRLAIANPEHAPYGRAARAVLERAGLWAALQGRLVLGENVAQAAQFALSGSAQGGIVAWSLVKAPELARHGVAALIPESWHPPLRQRMALTRHASEDASRFYAYLQQPAARAIFERYGFSLPATR</sequence>
<dbReference type="GO" id="GO:0046872">
    <property type="term" value="F:metal ion binding"/>
    <property type="evidence" value="ECO:0007669"/>
    <property type="project" value="UniProtKB-KW"/>
</dbReference>
<comment type="caution">
    <text evidence="8">The sequence shown here is derived from an EMBL/GenBank/DDBJ whole genome shotgun (WGS) entry which is preliminary data.</text>
</comment>
<comment type="subunit">
    <text evidence="5">The complex is composed of two ATP-binding proteins (ModC), two transmembrane proteins (ModB) and a solute-binding protein (ModA).</text>
</comment>
<evidence type="ECO:0000256" key="6">
    <source>
        <dbReference type="PIRSR" id="PIRSR004846-1"/>
    </source>
</evidence>
<feature type="signal peptide" evidence="7">
    <location>
        <begin position="1"/>
        <end position="19"/>
    </location>
</feature>
<dbReference type="GO" id="GO:1901359">
    <property type="term" value="F:tungstate binding"/>
    <property type="evidence" value="ECO:0007669"/>
    <property type="project" value="UniProtKB-ARBA"/>
</dbReference>
<dbReference type="PIRSF" id="PIRSF004846">
    <property type="entry name" value="ModA"/>
    <property type="match status" value="1"/>
</dbReference>
<dbReference type="PATRIC" id="fig|1454004.3.peg.2866"/>
<dbReference type="AlphaFoldDB" id="A0A011PHG5"/>
<dbReference type="CDD" id="cd13539">
    <property type="entry name" value="PBP2_AvModA"/>
    <property type="match status" value="1"/>
</dbReference>
<evidence type="ECO:0000256" key="2">
    <source>
        <dbReference type="ARBA" id="ARBA00022505"/>
    </source>
</evidence>
<dbReference type="SUPFAM" id="SSF53850">
    <property type="entry name" value="Periplasmic binding protein-like II"/>
    <property type="match status" value="1"/>
</dbReference>
<organism evidence="8 9">
    <name type="scientific">Accumulibacter regalis</name>
    <dbReference type="NCBI Taxonomy" id="522306"/>
    <lineage>
        <taxon>Bacteria</taxon>
        <taxon>Pseudomonadati</taxon>
        <taxon>Pseudomonadota</taxon>
        <taxon>Betaproteobacteria</taxon>
        <taxon>Candidatus Accumulibacter</taxon>
    </lineage>
</organism>
<gene>
    <name evidence="8" type="primary">modA</name>
    <name evidence="8" type="ORF">AW11_02773</name>
</gene>
<keyword evidence="2 6" id="KW-0500">Molybdenum</keyword>
<dbReference type="eggNOG" id="COG0725">
    <property type="taxonomic scope" value="Bacteria"/>
</dbReference>
<accession>A0A011PHG5</accession>
<reference evidence="8" key="1">
    <citation type="submission" date="2014-02" db="EMBL/GenBank/DDBJ databases">
        <title>Expanding our view of genomic diversity in Candidatus Accumulibacter clades.</title>
        <authorList>
            <person name="Skennerton C.T."/>
            <person name="Barr J.J."/>
            <person name="Slater F.R."/>
            <person name="Bond P.L."/>
            <person name="Tyson G.W."/>
        </authorList>
    </citation>
    <scope>NUCLEOTIDE SEQUENCE [LARGE SCALE GENOMIC DNA]</scope>
</reference>
<protein>
    <submittedName>
        <fullName evidence="8">Molybdate-binding periplasmic protein</fullName>
    </submittedName>
</protein>
<dbReference type="GO" id="GO:0015689">
    <property type="term" value="P:molybdate ion transport"/>
    <property type="evidence" value="ECO:0007669"/>
    <property type="project" value="InterPro"/>
</dbReference>
<feature type="binding site" evidence="6">
    <location>
        <position position="56"/>
    </location>
    <ligand>
        <name>molybdate</name>
        <dbReference type="ChEBI" id="CHEBI:36264"/>
    </ligand>
</feature>
<dbReference type="NCBIfam" id="TIGR01256">
    <property type="entry name" value="modA"/>
    <property type="match status" value="1"/>
</dbReference>
<dbReference type="Pfam" id="PF13531">
    <property type="entry name" value="SBP_bac_11"/>
    <property type="match status" value="1"/>
</dbReference>
<dbReference type="InterPro" id="IPR005950">
    <property type="entry name" value="ModA"/>
</dbReference>
<keyword evidence="3 6" id="KW-0479">Metal-binding</keyword>
<dbReference type="FunFam" id="3.40.190.10:FF:000035">
    <property type="entry name" value="Molybdate ABC transporter substrate-binding protein"/>
    <property type="match status" value="1"/>
</dbReference>
<feature type="binding site" evidence="6">
    <location>
        <position position="169"/>
    </location>
    <ligand>
        <name>molybdate</name>
        <dbReference type="ChEBI" id="CHEBI:36264"/>
    </ligand>
</feature>